<feature type="region of interest" description="Disordered" evidence="1">
    <location>
        <begin position="23"/>
        <end position="71"/>
    </location>
</feature>
<evidence type="ECO:0000313" key="3">
    <source>
        <dbReference type="EMBL" id="NNJ30224.1"/>
    </source>
</evidence>
<feature type="compositionally biased region" description="Basic and acidic residues" evidence="1">
    <location>
        <begin position="56"/>
        <end position="69"/>
    </location>
</feature>
<feature type="compositionally biased region" description="Polar residues" evidence="1">
    <location>
        <begin position="388"/>
        <end position="397"/>
    </location>
</feature>
<feature type="compositionally biased region" description="Polar residues" evidence="1">
    <location>
        <begin position="349"/>
        <end position="364"/>
    </location>
</feature>
<proteinExistence type="predicted"/>
<feature type="chain" id="PRO_5047190253" evidence="2">
    <location>
        <begin position="22"/>
        <end position="594"/>
    </location>
</feature>
<evidence type="ECO:0000256" key="1">
    <source>
        <dbReference type="SAM" id="MobiDB-lite"/>
    </source>
</evidence>
<reference evidence="3 4" key="1">
    <citation type="submission" date="2020-03" db="EMBL/GenBank/DDBJ databases">
        <title>Genome Sequence of industrial isolate, B5A.</title>
        <authorList>
            <person name="Sharma S."/>
            <person name="Patil P.B."/>
            <person name="Korpole S."/>
        </authorList>
    </citation>
    <scope>NUCLEOTIDE SEQUENCE [LARGE SCALE GENOMIC DNA]</scope>
    <source>
        <strain evidence="3 4">PI-S10-B5A</strain>
    </source>
</reference>
<keyword evidence="2" id="KW-0732">Signal</keyword>
<evidence type="ECO:0000256" key="2">
    <source>
        <dbReference type="SAM" id="SignalP"/>
    </source>
</evidence>
<evidence type="ECO:0000313" key="4">
    <source>
        <dbReference type="Proteomes" id="UP000539052"/>
    </source>
</evidence>
<dbReference type="PROSITE" id="PS51257">
    <property type="entry name" value="PROKAR_LIPOPROTEIN"/>
    <property type="match status" value="1"/>
</dbReference>
<feature type="compositionally biased region" description="Basic and acidic residues" evidence="1">
    <location>
        <begin position="365"/>
        <end position="387"/>
    </location>
</feature>
<comment type="caution">
    <text evidence="3">The sequence shown here is derived from an EMBL/GenBank/DDBJ whole genome shotgun (WGS) entry which is preliminary data.</text>
</comment>
<feature type="compositionally biased region" description="Low complexity" evidence="1">
    <location>
        <begin position="25"/>
        <end position="55"/>
    </location>
</feature>
<feature type="signal peptide" evidence="2">
    <location>
        <begin position="1"/>
        <end position="21"/>
    </location>
</feature>
<keyword evidence="4" id="KW-1185">Reference proteome</keyword>
<sequence length="594" mass="60920">MFRGKAAALVLIMALASTTISGCKSQTTTGNTVVTQSTQADSGTDGTTDSSTAEATVDKDFSDRDKDGSYDESSAVKINLNSDKAEADGAGVSITGSTVTISKEGTYLVSGTLDNGQIIVDAVDTDKVQIVLANAGINCETSAAIYVKSADKVFVTLADGTTNKLSGGTEYIDTDDNTVDGVIFSKEDLTVNGTGNLEVNASYKHGIVSKDTLAVTGGNISVNAISQCLAGKDEVKIMDGTFLLTTSGKAVRSSNEDDTSLGNIYVAGGTFTVNSKDDSFHASKTMVIDGGTFTVESGDDAFHADQDLVVNNGTISVTSCYEGLEAYRVSVNGGEISIQASDDGINAAQPKSASAEGQDTSQGDSGKEKPEMPSDEQVKEITPRSDENQSGTQSDENLPQKGQQRRGGVPGGKGVMGGGQMGGGMETDTNAYIKITGGTVYVDAGGDGLDSNGSLLISGGMVYVTGPVSDGDGAIDYNGDGIISGGTVIAVGSSGMAQGFVESSIQCSVLHNLTAQQEAGTVITLKDKEGNELICFTPEKKYSSIVISSPKLQTGSTYTLTAGSEQAELTLESVVTSNAVREGGRGSMPPGNNR</sequence>
<dbReference type="InterPro" id="IPR025584">
    <property type="entry name" value="Cthe_2159"/>
</dbReference>
<gene>
    <name evidence="3" type="ORF">G9470_10545</name>
</gene>
<dbReference type="Proteomes" id="UP000539052">
    <property type="component" value="Unassembled WGS sequence"/>
</dbReference>
<organism evidence="3 4">
    <name type="scientific">Lacrimispora defluvii</name>
    <dbReference type="NCBI Taxonomy" id="2719233"/>
    <lineage>
        <taxon>Bacteria</taxon>
        <taxon>Bacillati</taxon>
        <taxon>Bacillota</taxon>
        <taxon>Clostridia</taxon>
        <taxon>Lachnospirales</taxon>
        <taxon>Lachnospiraceae</taxon>
        <taxon>Lacrimispora</taxon>
    </lineage>
</organism>
<dbReference type="Pfam" id="PF14262">
    <property type="entry name" value="Cthe_2159"/>
    <property type="match status" value="1"/>
</dbReference>
<protein>
    <submittedName>
        <fullName evidence="3">Carbohydrate-binding domain-containing protein</fullName>
    </submittedName>
</protein>
<accession>A0ABX1VP60</accession>
<feature type="region of interest" description="Disordered" evidence="1">
    <location>
        <begin position="346"/>
        <end position="423"/>
    </location>
</feature>
<dbReference type="EMBL" id="JAAOXG010000020">
    <property type="protein sequence ID" value="NNJ30224.1"/>
    <property type="molecule type" value="Genomic_DNA"/>
</dbReference>
<name>A0ABX1VP60_9FIRM</name>
<feature type="compositionally biased region" description="Gly residues" evidence="1">
    <location>
        <begin position="408"/>
        <end position="423"/>
    </location>
</feature>